<feature type="domain" description="PH" evidence="4">
    <location>
        <begin position="6"/>
        <end position="98"/>
    </location>
</feature>
<dbReference type="Pfam" id="PF00169">
    <property type="entry name" value="PH"/>
    <property type="match status" value="1"/>
</dbReference>
<keyword evidence="3" id="KW-0007">Acetylation</keyword>
<dbReference type="Gene3D" id="1.10.10.10">
    <property type="entry name" value="Winged helix-like DNA-binding domain superfamily/Winged helix DNA-binding domain"/>
    <property type="match status" value="1"/>
</dbReference>
<dbReference type="OrthoDB" id="185175at2759"/>
<name>A0A9Q0IY02_9TELE</name>
<evidence type="ECO:0000256" key="3">
    <source>
        <dbReference type="ARBA" id="ARBA00022990"/>
    </source>
</evidence>
<evidence type="ECO:0000313" key="7">
    <source>
        <dbReference type="Proteomes" id="UP001148018"/>
    </source>
</evidence>
<dbReference type="SUPFAM" id="SSF46785">
    <property type="entry name" value="Winged helix' DNA-binding domain"/>
    <property type="match status" value="1"/>
</dbReference>
<dbReference type="Pfam" id="PF00610">
    <property type="entry name" value="DEP"/>
    <property type="match status" value="1"/>
</dbReference>
<dbReference type="Gene3D" id="2.30.29.30">
    <property type="entry name" value="Pleckstrin-homology domain (PH domain)/Phosphotyrosine-binding domain (PTB)"/>
    <property type="match status" value="2"/>
</dbReference>
<comment type="caution">
    <text evidence="6">The sequence shown here is derived from an EMBL/GenBank/DDBJ whole genome shotgun (WGS) entry which is preliminary data.</text>
</comment>
<dbReference type="PROSITE" id="PS50186">
    <property type="entry name" value="DEP"/>
    <property type="match status" value="1"/>
</dbReference>
<dbReference type="EMBL" id="JANIIK010000035">
    <property type="protein sequence ID" value="KAJ3613736.1"/>
    <property type="molecule type" value="Genomic_DNA"/>
</dbReference>
<accession>A0A9Q0IY02</accession>
<reference evidence="6" key="1">
    <citation type="submission" date="2022-07" db="EMBL/GenBank/DDBJ databases">
        <title>Chromosome-level genome of Muraenolepis orangiensis.</title>
        <authorList>
            <person name="Kim J."/>
        </authorList>
    </citation>
    <scope>NUCLEOTIDE SEQUENCE</scope>
    <source>
        <strain evidence="6">KU_S4_2022</strain>
        <tissue evidence="6">Muscle</tissue>
    </source>
</reference>
<evidence type="ECO:0000259" key="4">
    <source>
        <dbReference type="PROSITE" id="PS50003"/>
    </source>
</evidence>
<gene>
    <name evidence="6" type="ORF">NHX12_019982</name>
</gene>
<proteinExistence type="predicted"/>
<dbReference type="InterPro" id="IPR037370">
    <property type="entry name" value="Pleckstrin"/>
</dbReference>
<evidence type="ECO:0000313" key="6">
    <source>
        <dbReference type="EMBL" id="KAJ3613736.1"/>
    </source>
</evidence>
<feature type="domain" description="DEP" evidence="5">
    <location>
        <begin position="125"/>
        <end position="211"/>
    </location>
</feature>
<dbReference type="PANTHER" id="PTHR12092">
    <property type="entry name" value="PLECKSTRIN"/>
    <property type="match status" value="1"/>
</dbReference>
<evidence type="ECO:0000256" key="2">
    <source>
        <dbReference type="ARBA" id="ARBA00022737"/>
    </source>
</evidence>
<dbReference type="PANTHER" id="PTHR12092:SF2">
    <property type="entry name" value="PLECKSTRIN-2"/>
    <property type="match status" value="1"/>
</dbReference>
<evidence type="ECO:0008006" key="8">
    <source>
        <dbReference type="Google" id="ProtNLM"/>
    </source>
</evidence>
<dbReference type="PROSITE" id="PS50003">
    <property type="entry name" value="PH_DOMAIN"/>
    <property type="match status" value="2"/>
</dbReference>
<dbReference type="GO" id="GO:0030036">
    <property type="term" value="P:actin cytoskeleton organization"/>
    <property type="evidence" value="ECO:0007669"/>
    <property type="project" value="TreeGrafter"/>
</dbReference>
<evidence type="ECO:0000256" key="1">
    <source>
        <dbReference type="ARBA" id="ARBA00022553"/>
    </source>
</evidence>
<protein>
    <recommendedName>
        <fullName evidence="8">Pleckstrin 2</fullName>
    </recommendedName>
</protein>
<keyword evidence="1" id="KW-0597">Phosphoprotein</keyword>
<keyword evidence="2" id="KW-0677">Repeat</keyword>
<dbReference type="InterPro" id="IPR011993">
    <property type="entry name" value="PH-like_dom_sf"/>
</dbReference>
<dbReference type="SMART" id="SM00049">
    <property type="entry name" value="DEP"/>
    <property type="match status" value="1"/>
</dbReference>
<dbReference type="GO" id="GO:0005886">
    <property type="term" value="C:plasma membrane"/>
    <property type="evidence" value="ECO:0007669"/>
    <property type="project" value="TreeGrafter"/>
</dbReference>
<dbReference type="InterPro" id="IPR001849">
    <property type="entry name" value="PH_domain"/>
</dbReference>
<dbReference type="InterPro" id="IPR036388">
    <property type="entry name" value="WH-like_DNA-bd_sf"/>
</dbReference>
<dbReference type="SUPFAM" id="SSF50729">
    <property type="entry name" value="PH domain-like"/>
    <property type="match status" value="2"/>
</dbReference>
<keyword evidence="7" id="KW-1185">Reference proteome</keyword>
<dbReference type="GO" id="GO:0035556">
    <property type="term" value="P:intracellular signal transduction"/>
    <property type="evidence" value="ECO:0007669"/>
    <property type="project" value="InterPro"/>
</dbReference>
<dbReference type="SMART" id="SM00233">
    <property type="entry name" value="PH"/>
    <property type="match status" value="2"/>
</dbReference>
<feature type="domain" description="PH" evidence="4">
    <location>
        <begin position="172"/>
        <end position="339"/>
    </location>
</feature>
<sequence length="339" mass="37604">MDHKNSVLREGFLVKRARWFVLTPDKLLYYKYEGSKRNSCQRGRVMLRDCEVTCPYLEYDNRPLVFKLRTKSSVDHFLEACSREERDQWASSIASVVEELRQKEAGVQDAVSTSSTGRQNLHDINLSGIKMTSHVEQGSTYSNCFSGSAVVDWLVFSGLALGRVEGVTLASAVMEEGFLRPLGQRSVEALRTAGLTQQFLDDSSALYCFAESFKKRGTVTAETSLAAVELSGHVTRRGYLLKQSPPSCTTTTPARCSHHASISVHLPFAILDDDMPVGGFPLRGCLVSALHDNGVPSGVKGEVQGNLFKIITKSDTHYYIQAPTLPDKMDWIDAIRKEI</sequence>
<dbReference type="InterPro" id="IPR036390">
    <property type="entry name" value="WH_DNA-bd_sf"/>
</dbReference>
<organism evidence="6 7">
    <name type="scientific">Muraenolepis orangiensis</name>
    <name type="common">Patagonian moray cod</name>
    <dbReference type="NCBI Taxonomy" id="630683"/>
    <lineage>
        <taxon>Eukaryota</taxon>
        <taxon>Metazoa</taxon>
        <taxon>Chordata</taxon>
        <taxon>Craniata</taxon>
        <taxon>Vertebrata</taxon>
        <taxon>Euteleostomi</taxon>
        <taxon>Actinopterygii</taxon>
        <taxon>Neopterygii</taxon>
        <taxon>Teleostei</taxon>
        <taxon>Neoteleostei</taxon>
        <taxon>Acanthomorphata</taxon>
        <taxon>Zeiogadaria</taxon>
        <taxon>Gadariae</taxon>
        <taxon>Gadiformes</taxon>
        <taxon>Muraenolepidoidei</taxon>
        <taxon>Muraenolepididae</taxon>
        <taxon>Muraenolepis</taxon>
    </lineage>
</organism>
<evidence type="ECO:0000259" key="5">
    <source>
        <dbReference type="PROSITE" id="PS50186"/>
    </source>
</evidence>
<dbReference type="AlphaFoldDB" id="A0A9Q0IY02"/>
<dbReference type="Proteomes" id="UP001148018">
    <property type="component" value="Unassembled WGS sequence"/>
</dbReference>
<dbReference type="InterPro" id="IPR000591">
    <property type="entry name" value="DEP_dom"/>
</dbReference>